<gene>
    <name evidence="2" type="ORF">VKT23_000702</name>
</gene>
<accession>A0ABR1K590</accession>
<dbReference type="Pfam" id="PF03109">
    <property type="entry name" value="ABC1"/>
    <property type="match status" value="1"/>
</dbReference>
<comment type="caution">
    <text evidence="2">The sequence shown here is derived from an EMBL/GenBank/DDBJ whole genome shotgun (WGS) entry which is preliminary data.</text>
</comment>
<evidence type="ECO:0000313" key="2">
    <source>
        <dbReference type="EMBL" id="KAK7472589.1"/>
    </source>
</evidence>
<dbReference type="SUPFAM" id="SSF56112">
    <property type="entry name" value="Protein kinase-like (PK-like)"/>
    <property type="match status" value="1"/>
</dbReference>
<dbReference type="InterPro" id="IPR051130">
    <property type="entry name" value="Mito_struct-func_regulator"/>
</dbReference>
<keyword evidence="3" id="KW-1185">Reference proteome</keyword>
<dbReference type="InterPro" id="IPR004147">
    <property type="entry name" value="ABC1_dom"/>
</dbReference>
<evidence type="ECO:0000313" key="3">
    <source>
        <dbReference type="Proteomes" id="UP001498398"/>
    </source>
</evidence>
<proteinExistence type="predicted"/>
<evidence type="ECO:0000259" key="1">
    <source>
        <dbReference type="Pfam" id="PF03109"/>
    </source>
</evidence>
<sequence>MLRSSPYGLTSRSPYFPRIQCALRYPIRPRSFHLSSESFSANTVNDTQPLSRKRASRPWIYPATLFLVGIGGLASYHYSDEFRHSVLAMVRSSRVARAAVLGILDYKVTLSRNYASQEEHDNALSECHTRSALRVRHALLLNGGIFIKLGQHMASMIILPLEWSSTMRPLQDQCDPTSYDDLQAMFITDLGQTIDETFESFNPKPIGVASLAQLQHPHLAEFADVDMKMVERSLHAIKWVFPEFEFTWLGDEMKINLPKEMDFTHEAANAIRVKSQFKDLITTLYIPKIINAHKRVLIMEFIEGARPDNLEYLAAHNIDRNKVSLELAEIFGQMIHLNGFFHADPHPGNLLIRPSSPSSKSPRNFEIVLLDHGQYFYLEPDTRINYSKFWLSLMKPASPSTIAERRHLAGLVANIPEDLYPIFEAALTGRTEGSWDQSVDATLNIPQTQSEAEREHIRNSVATREGLILDIFDVLRRVPRIMLMIFKVNDLLRGLDHDLMTTHSNIRVFLVTAKYCMRAVWRDERERISRGTNLLSFLYQYATGWLSFKKDYYSLTLVETAMDTKASTIKFWAWLLGLRHGYRAAHAAASGLSV</sequence>
<dbReference type="EMBL" id="JBANRG010000001">
    <property type="protein sequence ID" value="KAK7472589.1"/>
    <property type="molecule type" value="Genomic_DNA"/>
</dbReference>
<dbReference type="InterPro" id="IPR011009">
    <property type="entry name" value="Kinase-like_dom_sf"/>
</dbReference>
<organism evidence="2 3">
    <name type="scientific">Marasmiellus scandens</name>
    <dbReference type="NCBI Taxonomy" id="2682957"/>
    <lineage>
        <taxon>Eukaryota</taxon>
        <taxon>Fungi</taxon>
        <taxon>Dikarya</taxon>
        <taxon>Basidiomycota</taxon>
        <taxon>Agaricomycotina</taxon>
        <taxon>Agaricomycetes</taxon>
        <taxon>Agaricomycetidae</taxon>
        <taxon>Agaricales</taxon>
        <taxon>Marasmiineae</taxon>
        <taxon>Omphalotaceae</taxon>
        <taxon>Marasmiellus</taxon>
    </lineage>
</organism>
<reference evidence="2 3" key="1">
    <citation type="submission" date="2024-01" db="EMBL/GenBank/DDBJ databases">
        <title>A draft genome for the cacao thread blight pathogen Marasmiellus scandens.</title>
        <authorList>
            <person name="Baruah I.K."/>
            <person name="Leung J."/>
            <person name="Bukari Y."/>
            <person name="Amoako-Attah I."/>
            <person name="Meinhardt L.W."/>
            <person name="Bailey B.A."/>
            <person name="Cohen S.P."/>
        </authorList>
    </citation>
    <scope>NUCLEOTIDE SEQUENCE [LARGE SCALE GENOMIC DNA]</scope>
    <source>
        <strain evidence="2 3">GH-19</strain>
    </source>
</reference>
<dbReference type="PANTHER" id="PTHR43173:SF19">
    <property type="entry name" value="AARF DOMAIN-CONTAINING PROTEIN KINASE 1"/>
    <property type="match status" value="1"/>
</dbReference>
<dbReference type="Proteomes" id="UP001498398">
    <property type="component" value="Unassembled WGS sequence"/>
</dbReference>
<protein>
    <recommendedName>
        <fullName evidence="1">ABC1 atypical kinase-like domain-containing protein</fullName>
    </recommendedName>
</protein>
<feature type="domain" description="ABC1 atypical kinase-like" evidence="1">
    <location>
        <begin position="170"/>
        <end position="395"/>
    </location>
</feature>
<dbReference type="PANTHER" id="PTHR43173">
    <property type="entry name" value="ABC1 FAMILY PROTEIN"/>
    <property type="match status" value="1"/>
</dbReference>
<name>A0ABR1K590_9AGAR</name>